<evidence type="ECO:0000256" key="3">
    <source>
        <dbReference type="ARBA" id="ARBA00022448"/>
    </source>
</evidence>
<dbReference type="GO" id="GO:0009279">
    <property type="term" value="C:cell outer membrane"/>
    <property type="evidence" value="ECO:0007669"/>
    <property type="project" value="UniProtKB-SubCell"/>
</dbReference>
<evidence type="ECO:0000256" key="9">
    <source>
        <dbReference type="SAM" id="MobiDB-lite"/>
    </source>
</evidence>
<protein>
    <recommendedName>
        <fullName evidence="12">Transporter</fullName>
    </recommendedName>
</protein>
<evidence type="ECO:0000256" key="1">
    <source>
        <dbReference type="ARBA" id="ARBA00004442"/>
    </source>
</evidence>
<sequence length="513" mass="58162">MKPLRQSLALGPLGMMLLVVSGCSINPQPLTQAEMDEFAADKQSRMISDEQVPVTQSIDLYEAIARALKYNLDHRLEVADRRLRNAEFEEAEVDMLPELVAKANWSDRNNDPFSTSITEEGSLENSLASTSADPGSTSGSLELTWDILDFGLSYYRAKQAGDKFFIAEEQRRSTVNRLLEDVRTAYWRTVAAERHLDELKRLERRTQNALEAARQQVRQGEGGRLEALRYQREMLDTLKTAKELRRDLFVAKNQLAALMNLPQGQEFSVVMPRHPELQTPITTLSPEAMTEAALRNRPEMREVAYRLRINKQEEKATVLEMLPSIRGYLGANFDTNDFLVNQNWTGWGARVSWDLMSLAQYPARQQAVEYQGKLLDARALALTQSIATQVYVAHKRFTSLQDEVEIAEEYHETSQRIFAQARNEYEAGFGSQREMVREQLKAILASLRFDATYAEMQGAFANVHAAMGLNAYDGEMSGQESLKEIEAALRDLWRERGDMVQTSRSTSATRVTG</sequence>
<dbReference type="InterPro" id="IPR051906">
    <property type="entry name" value="TolC-like"/>
</dbReference>
<evidence type="ECO:0000256" key="7">
    <source>
        <dbReference type="ARBA" id="ARBA00023237"/>
    </source>
</evidence>
<name>A0A4Y4F074_9GAMM</name>
<feature type="coiled-coil region" evidence="8">
    <location>
        <begin position="192"/>
        <end position="261"/>
    </location>
</feature>
<keyword evidence="11" id="KW-1185">Reference proteome</keyword>
<comment type="similarity">
    <text evidence="2">Belongs to the outer membrane factor (OMF) (TC 1.B.17) family.</text>
</comment>
<dbReference type="PANTHER" id="PTHR30026:SF20">
    <property type="entry name" value="OUTER MEMBRANE PROTEIN TOLC"/>
    <property type="match status" value="1"/>
</dbReference>
<dbReference type="Gene3D" id="1.20.1600.10">
    <property type="entry name" value="Outer membrane efflux proteins (OEP)"/>
    <property type="match status" value="1"/>
</dbReference>
<dbReference type="Proteomes" id="UP000319812">
    <property type="component" value="Unassembled WGS sequence"/>
</dbReference>
<dbReference type="GO" id="GO:1990281">
    <property type="term" value="C:efflux pump complex"/>
    <property type="evidence" value="ECO:0007669"/>
    <property type="project" value="TreeGrafter"/>
</dbReference>
<organism evidence="10 11">
    <name type="scientific">Halomonas halmophila</name>
    <dbReference type="NCBI Taxonomy" id="252"/>
    <lineage>
        <taxon>Bacteria</taxon>
        <taxon>Pseudomonadati</taxon>
        <taxon>Pseudomonadota</taxon>
        <taxon>Gammaproteobacteria</taxon>
        <taxon>Oceanospirillales</taxon>
        <taxon>Halomonadaceae</taxon>
        <taxon>Halomonas</taxon>
    </lineage>
</organism>
<keyword evidence="8" id="KW-0175">Coiled coil</keyword>
<dbReference type="PROSITE" id="PS51257">
    <property type="entry name" value="PROKAR_LIPOPROTEIN"/>
    <property type="match status" value="1"/>
</dbReference>
<evidence type="ECO:0000256" key="5">
    <source>
        <dbReference type="ARBA" id="ARBA00022692"/>
    </source>
</evidence>
<comment type="caution">
    <text evidence="10">The sequence shown here is derived from an EMBL/GenBank/DDBJ whole genome shotgun (WGS) entry which is preliminary data.</text>
</comment>
<dbReference type="AlphaFoldDB" id="A0A4Y4F074"/>
<evidence type="ECO:0000256" key="2">
    <source>
        <dbReference type="ARBA" id="ARBA00007613"/>
    </source>
</evidence>
<feature type="region of interest" description="Disordered" evidence="9">
    <location>
        <begin position="110"/>
        <end position="138"/>
    </location>
</feature>
<dbReference type="SUPFAM" id="SSF56954">
    <property type="entry name" value="Outer membrane efflux proteins (OEP)"/>
    <property type="match status" value="1"/>
</dbReference>
<evidence type="ECO:0000313" key="10">
    <source>
        <dbReference type="EMBL" id="GED21234.1"/>
    </source>
</evidence>
<reference evidence="10 11" key="1">
    <citation type="submission" date="2019-06" db="EMBL/GenBank/DDBJ databases">
        <title>Whole genome shotgun sequence of Halomonas halmophila NBRC 15537.</title>
        <authorList>
            <person name="Hosoyama A."/>
            <person name="Uohara A."/>
            <person name="Ohji S."/>
            <person name="Ichikawa N."/>
        </authorList>
    </citation>
    <scope>NUCLEOTIDE SEQUENCE [LARGE SCALE GENOMIC DNA]</scope>
    <source>
        <strain evidence="10 11">NBRC 15537</strain>
    </source>
</reference>
<dbReference type="GO" id="GO:0015288">
    <property type="term" value="F:porin activity"/>
    <property type="evidence" value="ECO:0007669"/>
    <property type="project" value="TreeGrafter"/>
</dbReference>
<evidence type="ECO:0000256" key="8">
    <source>
        <dbReference type="SAM" id="Coils"/>
    </source>
</evidence>
<keyword evidence="5" id="KW-0812">Transmembrane</keyword>
<feature type="compositionally biased region" description="Polar residues" evidence="9">
    <location>
        <begin position="111"/>
        <end position="138"/>
    </location>
</feature>
<evidence type="ECO:0000256" key="6">
    <source>
        <dbReference type="ARBA" id="ARBA00023136"/>
    </source>
</evidence>
<evidence type="ECO:0008006" key="12">
    <source>
        <dbReference type="Google" id="ProtNLM"/>
    </source>
</evidence>
<keyword evidence="4" id="KW-1134">Transmembrane beta strand</keyword>
<dbReference type="EMBL" id="BJOC01000004">
    <property type="protein sequence ID" value="GED21234.1"/>
    <property type="molecule type" value="Genomic_DNA"/>
</dbReference>
<proteinExistence type="inferred from homology"/>
<comment type="subcellular location">
    <subcellularLocation>
        <location evidence="1">Cell outer membrane</location>
    </subcellularLocation>
</comment>
<dbReference type="GO" id="GO:0015562">
    <property type="term" value="F:efflux transmembrane transporter activity"/>
    <property type="evidence" value="ECO:0007669"/>
    <property type="project" value="InterPro"/>
</dbReference>
<evidence type="ECO:0000256" key="4">
    <source>
        <dbReference type="ARBA" id="ARBA00022452"/>
    </source>
</evidence>
<evidence type="ECO:0000313" key="11">
    <source>
        <dbReference type="Proteomes" id="UP000319812"/>
    </source>
</evidence>
<dbReference type="PANTHER" id="PTHR30026">
    <property type="entry name" value="OUTER MEMBRANE PROTEIN TOLC"/>
    <property type="match status" value="1"/>
</dbReference>
<gene>
    <name evidence="10" type="ORF">HHA01_02110</name>
</gene>
<dbReference type="Pfam" id="PF02321">
    <property type="entry name" value="OEP"/>
    <property type="match status" value="2"/>
</dbReference>
<keyword evidence="7" id="KW-0998">Cell outer membrane</keyword>
<dbReference type="InterPro" id="IPR003423">
    <property type="entry name" value="OMP_efflux"/>
</dbReference>
<keyword evidence="3" id="KW-0813">Transport</keyword>
<accession>A0A4Y4F074</accession>
<keyword evidence="6" id="KW-0472">Membrane</keyword>